<accession>A0A0K6GVS9</accession>
<keyword evidence="2 8" id="KW-0436">Ligase</keyword>
<name>A0A0K6GVS9_9GAMM</name>
<dbReference type="PANTHER" id="PTHR43210">
    <property type="entry name" value="DETHIOBIOTIN SYNTHETASE"/>
    <property type="match status" value="1"/>
</dbReference>
<evidence type="ECO:0000256" key="4">
    <source>
        <dbReference type="ARBA" id="ARBA00022741"/>
    </source>
</evidence>
<dbReference type="AlphaFoldDB" id="A0A0K6GVS9"/>
<comment type="pathway">
    <text evidence="8">Cofactor biosynthesis; biotin biosynthesis; biotin from 7,8-diaminononanoate: step 1/2.</text>
</comment>
<keyword evidence="7 8" id="KW-0460">Magnesium</keyword>
<organism evidence="9 10">
    <name type="scientific">Pseudidiomarina woesei</name>
    <dbReference type="NCBI Taxonomy" id="1381080"/>
    <lineage>
        <taxon>Bacteria</taxon>
        <taxon>Pseudomonadati</taxon>
        <taxon>Pseudomonadota</taxon>
        <taxon>Gammaproteobacteria</taxon>
        <taxon>Alteromonadales</taxon>
        <taxon>Idiomarinaceae</taxon>
        <taxon>Pseudidiomarina</taxon>
    </lineage>
</organism>
<feature type="binding site" evidence="8">
    <location>
        <position position="59"/>
    </location>
    <ligand>
        <name>Mg(2+)</name>
        <dbReference type="ChEBI" id="CHEBI:18420"/>
    </ligand>
</feature>
<dbReference type="Proteomes" id="UP000182598">
    <property type="component" value="Unassembled WGS sequence"/>
</dbReference>
<dbReference type="EC" id="6.3.3.3" evidence="8"/>
<dbReference type="EMBL" id="CYHB01000001">
    <property type="protein sequence ID" value="CUA82852.1"/>
    <property type="molecule type" value="Genomic_DNA"/>
</dbReference>
<dbReference type="Pfam" id="PF13500">
    <property type="entry name" value="AAA_26"/>
    <property type="match status" value="1"/>
</dbReference>
<comment type="subunit">
    <text evidence="8">Homodimer.</text>
</comment>
<evidence type="ECO:0000256" key="7">
    <source>
        <dbReference type="ARBA" id="ARBA00022842"/>
    </source>
</evidence>
<dbReference type="OrthoDB" id="9802097at2"/>
<keyword evidence="5 8" id="KW-0093">Biotin biosynthesis</keyword>
<feature type="binding site" evidence="8">
    <location>
        <begin position="12"/>
        <end position="17"/>
    </location>
    <ligand>
        <name>ATP</name>
        <dbReference type="ChEBI" id="CHEBI:30616"/>
    </ligand>
</feature>
<evidence type="ECO:0000256" key="2">
    <source>
        <dbReference type="ARBA" id="ARBA00022598"/>
    </source>
</evidence>
<dbReference type="GO" id="GO:0042803">
    <property type="term" value="F:protein homodimerization activity"/>
    <property type="evidence" value="ECO:0007669"/>
    <property type="project" value="UniProtKB-ARBA"/>
</dbReference>
<feature type="active site" evidence="8">
    <location>
        <position position="37"/>
    </location>
</feature>
<dbReference type="GO" id="GO:0009102">
    <property type="term" value="P:biotin biosynthetic process"/>
    <property type="evidence" value="ECO:0007669"/>
    <property type="project" value="UniProtKB-UniRule"/>
</dbReference>
<keyword evidence="10" id="KW-1185">Reference proteome</keyword>
<gene>
    <name evidence="8" type="primary">bioD</name>
    <name evidence="9" type="ORF">Ga0061064_0252</name>
</gene>
<dbReference type="RefSeq" id="WP_055437972.1">
    <property type="nucleotide sequence ID" value="NZ_CYHB01000001.1"/>
</dbReference>
<protein>
    <recommendedName>
        <fullName evidence="8">ATP-dependent dethiobiotin synthetase BioD</fullName>
        <ecNumber evidence="8">6.3.3.3</ecNumber>
    </recommendedName>
    <alternativeName>
        <fullName evidence="8">DTB synthetase</fullName>
        <shortName evidence="8">DTBS</shortName>
    </alternativeName>
    <alternativeName>
        <fullName evidence="8">Dethiobiotin synthase</fullName>
    </alternativeName>
</protein>
<feature type="binding site" evidence="8">
    <location>
        <begin position="183"/>
        <end position="184"/>
    </location>
    <ligand>
        <name>ATP</name>
        <dbReference type="ChEBI" id="CHEBI:30616"/>
    </ligand>
</feature>
<dbReference type="GO" id="GO:0000287">
    <property type="term" value="F:magnesium ion binding"/>
    <property type="evidence" value="ECO:0007669"/>
    <property type="project" value="UniProtKB-UniRule"/>
</dbReference>
<keyword evidence="6 8" id="KW-0067">ATP-binding</keyword>
<evidence type="ECO:0000256" key="6">
    <source>
        <dbReference type="ARBA" id="ARBA00022840"/>
    </source>
</evidence>
<dbReference type="NCBIfam" id="TIGR00347">
    <property type="entry name" value="bioD"/>
    <property type="match status" value="1"/>
</dbReference>
<keyword evidence="4 8" id="KW-0547">Nucleotide-binding</keyword>
<dbReference type="UniPathway" id="UPA00078">
    <property type="reaction ID" value="UER00161"/>
</dbReference>
<dbReference type="InterPro" id="IPR004472">
    <property type="entry name" value="DTB_synth_BioD"/>
</dbReference>
<evidence type="ECO:0000313" key="9">
    <source>
        <dbReference type="EMBL" id="CUA82852.1"/>
    </source>
</evidence>
<sequence>MRPVFVTGTDTDAGKTFCSEALIHALRSHQQRCRVLKPVAAGAEYNADGNAPSQLRNDDALRLLAAAGAAITPLTYQQANPFCFAPAIAPHIAAQQVQQRVTVEQLLQHYDALPDDANWCVIEGAGGWLVPLNDQQSLADFAQALGAPVVLVVGMKLGCLNHALLTVADIERRGLQLAGWIANTTGAETMSNYAENIATLQQRIAAPLLAEVPFQQPANPAAVAARFNVTSWVTS</sequence>
<keyword evidence="1 8" id="KW-0963">Cytoplasm</keyword>
<dbReference type="PIRSF" id="PIRSF006755">
    <property type="entry name" value="DTB_synth"/>
    <property type="match status" value="1"/>
</dbReference>
<evidence type="ECO:0000256" key="5">
    <source>
        <dbReference type="ARBA" id="ARBA00022756"/>
    </source>
</evidence>
<feature type="binding site" evidence="8">
    <location>
        <position position="215"/>
    </location>
    <ligand>
        <name>ATP</name>
        <dbReference type="ChEBI" id="CHEBI:30616"/>
    </ligand>
</feature>
<evidence type="ECO:0000256" key="3">
    <source>
        <dbReference type="ARBA" id="ARBA00022723"/>
    </source>
</evidence>
<comment type="caution">
    <text evidence="8">Lacks conserved residue(s) required for the propagation of feature annotation.</text>
</comment>
<evidence type="ECO:0000256" key="8">
    <source>
        <dbReference type="HAMAP-Rule" id="MF_00336"/>
    </source>
</evidence>
<dbReference type="GO" id="GO:0005524">
    <property type="term" value="F:ATP binding"/>
    <property type="evidence" value="ECO:0007669"/>
    <property type="project" value="UniProtKB-UniRule"/>
</dbReference>
<keyword evidence="3 8" id="KW-0479">Metal-binding</keyword>
<feature type="binding site" evidence="8">
    <location>
        <position position="16"/>
    </location>
    <ligand>
        <name>Mg(2+)</name>
        <dbReference type="ChEBI" id="CHEBI:18420"/>
    </ligand>
</feature>
<dbReference type="FunFam" id="3.40.50.300:FF:000292">
    <property type="entry name" value="ATP-dependent dethiobiotin synthetase BioD"/>
    <property type="match status" value="1"/>
</dbReference>
<dbReference type="CDD" id="cd03109">
    <property type="entry name" value="DTBS"/>
    <property type="match status" value="1"/>
</dbReference>
<comment type="subcellular location">
    <subcellularLocation>
        <location evidence="8">Cytoplasm</location>
    </subcellularLocation>
</comment>
<comment type="function">
    <text evidence="8">Catalyzes a mechanistically unusual reaction, the ATP-dependent insertion of CO2 between the N7 and N8 nitrogen atoms of 7,8-diaminopelargonic acid (DAPA, also called 7,8-diammoniononanoate) to form a ureido ring.</text>
</comment>
<proteinExistence type="inferred from homology"/>
<dbReference type="PANTHER" id="PTHR43210:SF5">
    <property type="entry name" value="DETHIOBIOTIN SYNTHETASE"/>
    <property type="match status" value="1"/>
</dbReference>
<dbReference type="SUPFAM" id="SSF52540">
    <property type="entry name" value="P-loop containing nucleoside triphosphate hydrolases"/>
    <property type="match status" value="1"/>
</dbReference>
<feature type="binding site" evidence="8">
    <location>
        <begin position="123"/>
        <end position="126"/>
    </location>
    <ligand>
        <name>ATP</name>
        <dbReference type="ChEBI" id="CHEBI:30616"/>
    </ligand>
</feature>
<comment type="catalytic activity">
    <reaction evidence="8">
        <text>(7R,8S)-7,8-diammoniononanoate + CO2 + ATP = (4R,5S)-dethiobiotin + ADP + phosphate + 3 H(+)</text>
        <dbReference type="Rhea" id="RHEA:15805"/>
        <dbReference type="ChEBI" id="CHEBI:15378"/>
        <dbReference type="ChEBI" id="CHEBI:16526"/>
        <dbReference type="ChEBI" id="CHEBI:30616"/>
        <dbReference type="ChEBI" id="CHEBI:43474"/>
        <dbReference type="ChEBI" id="CHEBI:149469"/>
        <dbReference type="ChEBI" id="CHEBI:149473"/>
        <dbReference type="ChEBI" id="CHEBI:456216"/>
        <dbReference type="EC" id="6.3.3.3"/>
    </reaction>
</comment>
<evidence type="ECO:0000256" key="1">
    <source>
        <dbReference type="ARBA" id="ARBA00022490"/>
    </source>
</evidence>
<dbReference type="InterPro" id="IPR027417">
    <property type="entry name" value="P-loop_NTPase"/>
</dbReference>
<reference evidence="10" key="1">
    <citation type="submission" date="2015-08" db="EMBL/GenBank/DDBJ databases">
        <authorList>
            <person name="Varghese N."/>
        </authorList>
    </citation>
    <scope>NUCLEOTIDE SEQUENCE [LARGE SCALE GENOMIC DNA]</scope>
    <source>
        <strain evidence="10">DSM 27808</strain>
    </source>
</reference>
<evidence type="ECO:0000313" key="10">
    <source>
        <dbReference type="Proteomes" id="UP000182598"/>
    </source>
</evidence>
<dbReference type="GO" id="GO:0005829">
    <property type="term" value="C:cytosol"/>
    <property type="evidence" value="ECO:0007669"/>
    <property type="project" value="TreeGrafter"/>
</dbReference>
<comment type="similarity">
    <text evidence="8">Belongs to the dethiobiotin synthetase family.</text>
</comment>
<feature type="binding site" evidence="8">
    <location>
        <position position="123"/>
    </location>
    <ligand>
        <name>Mg(2+)</name>
        <dbReference type="ChEBI" id="CHEBI:18420"/>
    </ligand>
</feature>
<dbReference type="HAMAP" id="MF_00336">
    <property type="entry name" value="BioD"/>
    <property type="match status" value="1"/>
</dbReference>
<comment type="cofactor">
    <cofactor evidence="8">
        <name>Mg(2+)</name>
        <dbReference type="ChEBI" id="CHEBI:18420"/>
    </cofactor>
</comment>
<dbReference type="Gene3D" id="3.40.50.300">
    <property type="entry name" value="P-loop containing nucleotide triphosphate hydrolases"/>
    <property type="match status" value="1"/>
</dbReference>
<dbReference type="GO" id="GO:0004141">
    <property type="term" value="F:dethiobiotin synthase activity"/>
    <property type="evidence" value="ECO:0007669"/>
    <property type="project" value="UniProtKB-UniRule"/>
</dbReference>
<feature type="binding site" evidence="8">
    <location>
        <position position="59"/>
    </location>
    <ligand>
        <name>ATP</name>
        <dbReference type="ChEBI" id="CHEBI:30616"/>
    </ligand>
</feature>